<reference evidence="1 2" key="1">
    <citation type="journal article" date="2018" name="Front. Microbiol.">
        <title>Genome Sequencing of Streptomyces atratus SCSIOZH16 and Activation Production of Nocardamine via Metabolic Engineering.</title>
        <authorList>
            <person name="Li Y."/>
            <person name="Zhang C."/>
            <person name="Liu C."/>
            <person name="Ju J."/>
            <person name="Ma J."/>
        </authorList>
    </citation>
    <scope>NUCLEOTIDE SEQUENCE [LARGE SCALE GENOMIC DNA]</scope>
    <source>
        <strain evidence="1 2">SCSIO_ZH16</strain>
    </source>
</reference>
<evidence type="ECO:0000313" key="2">
    <source>
        <dbReference type="Proteomes" id="UP000252698"/>
    </source>
</evidence>
<dbReference type="EMBL" id="CP027306">
    <property type="protein sequence ID" value="AXE82348.1"/>
    <property type="molecule type" value="Genomic_DNA"/>
</dbReference>
<name>A0A2Z5JPW9_STRAR</name>
<dbReference type="Proteomes" id="UP000252698">
    <property type="component" value="Chromosome"/>
</dbReference>
<dbReference type="AlphaFoldDB" id="A0A2Z5JPW9"/>
<protein>
    <recommendedName>
        <fullName evidence="3">Secreted protein</fullName>
    </recommendedName>
</protein>
<proteinExistence type="predicted"/>
<evidence type="ECO:0000313" key="1">
    <source>
        <dbReference type="EMBL" id="AXE82348.1"/>
    </source>
</evidence>
<evidence type="ECO:0008006" key="3">
    <source>
        <dbReference type="Google" id="ProtNLM"/>
    </source>
</evidence>
<accession>A0A2Z5JPW9</accession>
<sequence length="386" mass="43112">MYDRDGVPTGTTWAAATQGLITRQRLGVADLVDDVLDRAERRASAPGDWRDGPGSAPRPDRFDFAFGWDARSKYREDARGKRWYPQGITTSYDAYGGSVPGSGGKKVALVSWYDKQTAGNQGAKVSVIDVTRTGLSSRPRYDHVLLAEPTKESGEPFDFKVTTLHAGGIAWVGKWLYVADRNRGLYVFDTTRMLKVSRGSTEKTRERAKNWCGYHAGDKKYYAHGYRYVMPLHHVYRPASWSANLAYSQVSLDRTQGATQSLVVSEYFEESPNGVAVRWNLNSAGYIASERAASIWPLRIPRVQGTVCVGDQTYYSANAPVKSHAPKSPKQGSLWLQWPRGEKMTAPHGKLTLGPEDLSYQPRARGGSLWGLAEHEDTRRVYRIRL</sequence>
<organism evidence="1 2">
    <name type="scientific">Streptomyces atratus</name>
    <dbReference type="NCBI Taxonomy" id="1893"/>
    <lineage>
        <taxon>Bacteria</taxon>
        <taxon>Bacillati</taxon>
        <taxon>Actinomycetota</taxon>
        <taxon>Actinomycetes</taxon>
        <taxon>Kitasatosporales</taxon>
        <taxon>Streptomycetaceae</taxon>
        <taxon>Streptomyces</taxon>
    </lineage>
</organism>
<gene>
    <name evidence="1" type="ORF">C5746_42120</name>
</gene>
<dbReference type="KEGG" id="sata:C5746_42120"/>